<feature type="transmembrane region" description="Helical" evidence="11">
    <location>
        <begin position="253"/>
        <end position="273"/>
    </location>
</feature>
<evidence type="ECO:0000259" key="13">
    <source>
        <dbReference type="Pfam" id="PF01618"/>
    </source>
</evidence>
<feature type="transmembrane region" description="Helical" evidence="11">
    <location>
        <begin position="345"/>
        <end position="369"/>
    </location>
</feature>
<dbReference type="InterPro" id="IPR002898">
    <property type="entry name" value="MotA_ExbB_proton_chnl"/>
</dbReference>
<dbReference type="GO" id="GO:0005886">
    <property type="term" value="C:plasma membrane"/>
    <property type="evidence" value="ECO:0007669"/>
    <property type="project" value="UniProtKB-SubCell"/>
</dbReference>
<proteinExistence type="inferred from homology"/>
<evidence type="ECO:0000256" key="10">
    <source>
        <dbReference type="SAM" id="MobiDB-lite"/>
    </source>
</evidence>
<feature type="chain" id="PRO_5042998597" evidence="12">
    <location>
        <begin position="22"/>
        <end position="459"/>
    </location>
</feature>
<feature type="domain" description="MotA/TolQ/ExbB proton channel" evidence="13">
    <location>
        <begin position="308"/>
        <end position="426"/>
    </location>
</feature>
<dbReference type="EMBL" id="AP023086">
    <property type="protein sequence ID" value="BCD97484.1"/>
    <property type="molecule type" value="Genomic_DNA"/>
</dbReference>
<evidence type="ECO:0000256" key="11">
    <source>
        <dbReference type="SAM" id="Phobius"/>
    </source>
</evidence>
<feature type="signal peptide" evidence="12">
    <location>
        <begin position="1"/>
        <end position="21"/>
    </location>
</feature>
<evidence type="ECO:0000256" key="12">
    <source>
        <dbReference type="SAM" id="SignalP"/>
    </source>
</evidence>
<keyword evidence="5 8" id="KW-0653">Protein transport</keyword>
<keyword evidence="3" id="KW-1003">Cell membrane</keyword>
<evidence type="ECO:0000256" key="8">
    <source>
        <dbReference type="RuleBase" id="RU004057"/>
    </source>
</evidence>
<keyword evidence="6 11" id="KW-1133">Transmembrane helix</keyword>
<evidence type="ECO:0000256" key="4">
    <source>
        <dbReference type="ARBA" id="ARBA00022692"/>
    </source>
</evidence>
<keyword evidence="9" id="KW-0175">Coiled coil</keyword>
<dbReference type="AlphaFoldDB" id="A0AAN1WH57"/>
<sequence>MKKVLLLLLILCSAFAGFAHAQNQTSKIENSLLTDIKKAQQKLNNTQRHISRARENLAKELSKLEQAVVALREETAVARRQADEKTLSLTQLESRLEKWQQQQAYQLNLIQRFNRQFNQPLPTLALGQQKSTLSQQLQGINNTRAALAQRLSPQWQNRELVLPSGELENMQVLAIGPTTWFWSNRLQQGGLTQQDNTLNGLSKIGITFDGHAAEQLQALVKNGAGDLTFDPSLNRAMAMAQTQESPIEHIAKGGLWAIPILAFALFAMAIAIFKTVQLWRLPKLLTLSNAQLQRATQKGDKHVQHSVKGMQKVLLDIAATENKSQARDDQLFNQLQHQQYQLNRWLGAIAITAAVSPLLGLLGTVSGMIETFKMMTLFGSGDPEVVSGGIAQALITTELGLVVAIPALIFNAVLSRKAKNYYGQLENFALQMSQLDNTPASMQPAHPTTRNNTQEEALA</sequence>
<dbReference type="GO" id="GO:0017038">
    <property type="term" value="P:protein import"/>
    <property type="evidence" value="ECO:0007669"/>
    <property type="project" value="TreeGrafter"/>
</dbReference>
<keyword evidence="12" id="KW-0732">Signal</keyword>
<keyword evidence="4 11" id="KW-0812">Transmembrane</keyword>
<dbReference type="RefSeq" id="WP_236986952.1">
    <property type="nucleotide sequence ID" value="NZ_AP023086.1"/>
</dbReference>
<evidence type="ECO:0000256" key="2">
    <source>
        <dbReference type="ARBA" id="ARBA00022448"/>
    </source>
</evidence>
<dbReference type="Pfam" id="PF01618">
    <property type="entry name" value="MotA_ExbB"/>
    <property type="match status" value="1"/>
</dbReference>
<evidence type="ECO:0000256" key="1">
    <source>
        <dbReference type="ARBA" id="ARBA00004651"/>
    </source>
</evidence>
<dbReference type="KEGG" id="marq:MARGE09_P1685"/>
<feature type="region of interest" description="Disordered" evidence="10">
    <location>
        <begin position="439"/>
        <end position="459"/>
    </location>
</feature>
<gene>
    <name evidence="14" type="ORF">MARGE09_P1685</name>
</gene>
<accession>A0AAN1WH57</accession>
<evidence type="ECO:0000256" key="6">
    <source>
        <dbReference type="ARBA" id="ARBA00022989"/>
    </source>
</evidence>
<evidence type="ECO:0000256" key="5">
    <source>
        <dbReference type="ARBA" id="ARBA00022927"/>
    </source>
</evidence>
<dbReference type="InterPro" id="IPR050790">
    <property type="entry name" value="ExbB/TolQ_transport"/>
</dbReference>
<feature type="coiled-coil region" evidence="9">
    <location>
        <begin position="29"/>
        <end position="102"/>
    </location>
</feature>
<feature type="transmembrane region" description="Helical" evidence="11">
    <location>
        <begin position="389"/>
        <end position="414"/>
    </location>
</feature>
<keyword evidence="7 11" id="KW-0472">Membrane</keyword>
<dbReference type="PANTHER" id="PTHR30625">
    <property type="entry name" value="PROTEIN TOLQ"/>
    <property type="match status" value="1"/>
</dbReference>
<keyword evidence="2 8" id="KW-0813">Transport</keyword>
<protein>
    <submittedName>
        <fullName evidence="14">Biopolymer transport protein ExbB</fullName>
    </submittedName>
</protein>
<evidence type="ECO:0000256" key="9">
    <source>
        <dbReference type="SAM" id="Coils"/>
    </source>
</evidence>
<comment type="similarity">
    <text evidence="8">Belongs to the exbB/tolQ family.</text>
</comment>
<organism evidence="14 15">
    <name type="scientific">Marinagarivorans cellulosilyticus</name>
    <dbReference type="NCBI Taxonomy" id="2721545"/>
    <lineage>
        <taxon>Bacteria</taxon>
        <taxon>Pseudomonadati</taxon>
        <taxon>Pseudomonadota</taxon>
        <taxon>Gammaproteobacteria</taxon>
        <taxon>Cellvibrionales</taxon>
        <taxon>Cellvibrionaceae</taxon>
        <taxon>Marinagarivorans</taxon>
    </lineage>
</organism>
<evidence type="ECO:0000313" key="14">
    <source>
        <dbReference type="EMBL" id="BCD97484.1"/>
    </source>
</evidence>
<dbReference type="Proteomes" id="UP001320119">
    <property type="component" value="Chromosome"/>
</dbReference>
<evidence type="ECO:0000313" key="15">
    <source>
        <dbReference type="Proteomes" id="UP001320119"/>
    </source>
</evidence>
<dbReference type="PANTHER" id="PTHR30625:SF15">
    <property type="entry name" value="BIOPOLYMER TRANSPORT PROTEIN EXBB"/>
    <property type="match status" value="1"/>
</dbReference>
<reference evidence="14 15" key="1">
    <citation type="journal article" date="2022" name="IScience">
        <title>An ultrasensitive nanofiber-based assay for enzymatic hydrolysis and deep-sea microbial degradation of cellulose.</title>
        <authorList>
            <person name="Tsudome M."/>
            <person name="Tachioka M."/>
            <person name="Miyazaki M."/>
            <person name="Uchimura K."/>
            <person name="Tsuda M."/>
            <person name="Takaki Y."/>
            <person name="Deguchi S."/>
        </authorList>
    </citation>
    <scope>NUCLEOTIDE SEQUENCE [LARGE SCALE GENOMIC DNA]</scope>
    <source>
        <strain evidence="14 15">GE09</strain>
    </source>
</reference>
<keyword evidence="15" id="KW-1185">Reference proteome</keyword>
<evidence type="ECO:0000256" key="3">
    <source>
        <dbReference type="ARBA" id="ARBA00022475"/>
    </source>
</evidence>
<comment type="subcellular location">
    <subcellularLocation>
        <location evidence="1">Cell membrane</location>
        <topology evidence="1">Multi-pass membrane protein</topology>
    </subcellularLocation>
    <subcellularLocation>
        <location evidence="8">Membrane</location>
        <topology evidence="8">Multi-pass membrane protein</topology>
    </subcellularLocation>
</comment>
<evidence type="ECO:0000256" key="7">
    <source>
        <dbReference type="ARBA" id="ARBA00023136"/>
    </source>
</evidence>
<name>A0AAN1WH57_9GAMM</name>